<name>A0A0J9S2D4_PLAVI</name>
<protein>
    <submittedName>
        <fullName evidence="2">Uncharacterized protein</fullName>
    </submittedName>
</protein>
<accession>A0A0J9S2D4</accession>
<reference evidence="2 3" key="1">
    <citation type="submission" date="2011-08" db="EMBL/GenBank/DDBJ databases">
        <title>The Genome Sequence of Plasmodium vivax India VII.</title>
        <authorList>
            <consortium name="The Broad Institute Genome Sequencing Platform"/>
            <consortium name="The Broad Institute Genome Sequencing Center for Infectious Disease"/>
            <person name="Neafsey D."/>
            <person name="Carlton J."/>
            <person name="Barnwell J."/>
            <person name="Collins W."/>
            <person name="Escalante A."/>
            <person name="Mullikin J."/>
            <person name="Saul A."/>
            <person name="Guigo R."/>
            <person name="Camara F."/>
            <person name="Young S.K."/>
            <person name="Zeng Q."/>
            <person name="Gargeya S."/>
            <person name="Fitzgerald M."/>
            <person name="Haas B."/>
            <person name="Abouelleil A."/>
            <person name="Alvarado L."/>
            <person name="Arachchi H.M."/>
            <person name="Berlin A."/>
            <person name="Brown A."/>
            <person name="Chapman S.B."/>
            <person name="Chen Z."/>
            <person name="Dunbar C."/>
            <person name="Freedman E."/>
            <person name="Gearin G."/>
            <person name="Gellesch M."/>
            <person name="Goldberg J."/>
            <person name="Griggs A."/>
            <person name="Gujja S."/>
            <person name="Heiman D."/>
            <person name="Howarth C."/>
            <person name="Larson L."/>
            <person name="Lui A."/>
            <person name="MacDonald P.J.P."/>
            <person name="Montmayeur A."/>
            <person name="Murphy C."/>
            <person name="Neiman D."/>
            <person name="Pearson M."/>
            <person name="Priest M."/>
            <person name="Roberts A."/>
            <person name="Saif S."/>
            <person name="Shea T."/>
            <person name="Shenoy N."/>
            <person name="Sisk P."/>
            <person name="Stolte C."/>
            <person name="Sykes S."/>
            <person name="Wortman J."/>
            <person name="Nusbaum C."/>
            <person name="Birren B."/>
        </authorList>
    </citation>
    <scope>NUCLEOTIDE SEQUENCE [LARGE SCALE GENOMIC DNA]</scope>
    <source>
        <strain evidence="2 3">India VII</strain>
    </source>
</reference>
<dbReference type="InterPro" id="IPR008780">
    <property type="entry name" value="Plasmodium_Vir"/>
</dbReference>
<gene>
    <name evidence="2" type="ORF">PVIIG_06248</name>
</gene>
<dbReference type="AlphaFoldDB" id="A0A0J9S2D4"/>
<evidence type="ECO:0000313" key="2">
    <source>
        <dbReference type="EMBL" id="KMZ76926.1"/>
    </source>
</evidence>
<evidence type="ECO:0000256" key="1">
    <source>
        <dbReference type="SAM" id="Phobius"/>
    </source>
</evidence>
<evidence type="ECO:0000313" key="3">
    <source>
        <dbReference type="Proteomes" id="UP000053562"/>
    </source>
</evidence>
<dbReference type="Pfam" id="PF05795">
    <property type="entry name" value="Plasmodium_Vir"/>
    <property type="match status" value="1"/>
</dbReference>
<feature type="transmembrane region" description="Helical" evidence="1">
    <location>
        <begin position="206"/>
        <end position="228"/>
    </location>
</feature>
<keyword evidence="1" id="KW-0472">Membrane</keyword>
<proteinExistence type="predicted"/>
<dbReference type="EMBL" id="KQ234568">
    <property type="protein sequence ID" value="KMZ76926.1"/>
    <property type="molecule type" value="Genomic_DNA"/>
</dbReference>
<dbReference type="Proteomes" id="UP000053562">
    <property type="component" value="Unassembled WGS sequence"/>
</dbReference>
<keyword evidence="1" id="KW-0812">Transmembrane</keyword>
<keyword evidence="1" id="KW-1133">Transmembrane helix</keyword>
<sequence length="239" mass="28270">MFPIIYSKIDKNAGVPDRKNTSNCESFKEDKLNNYNNAVEFTKLCAKTVESQNVIVNDPKFSEAAYCEYINYWIYDTLKSMDSFHYSSLLDKFYEKLDNLKNCRKYETDITPEMHEKLKDLYDLYDDFNNFKTESLDDLKGTCQYGKTCVEKYNKYVQNCKSYYKNGLCMNLIYFKREYDDHITNITNIAKCKHKIKYLEPIKSDLSSIILIPFVVIILISFILLFLYKVSNNTILNIF</sequence>
<organism evidence="2 3">
    <name type="scientific">Plasmodium vivax India VII</name>
    <dbReference type="NCBI Taxonomy" id="1077284"/>
    <lineage>
        <taxon>Eukaryota</taxon>
        <taxon>Sar</taxon>
        <taxon>Alveolata</taxon>
        <taxon>Apicomplexa</taxon>
        <taxon>Aconoidasida</taxon>
        <taxon>Haemosporida</taxon>
        <taxon>Plasmodiidae</taxon>
        <taxon>Plasmodium</taxon>
        <taxon>Plasmodium (Plasmodium)</taxon>
    </lineage>
</organism>